<dbReference type="Proteomes" id="UP000064967">
    <property type="component" value="Chromosome"/>
</dbReference>
<gene>
    <name evidence="3" type="ORF">AKJ09_07746</name>
</gene>
<dbReference type="EMBL" id="CP012333">
    <property type="protein sequence ID" value="AKV01083.1"/>
    <property type="molecule type" value="Genomic_DNA"/>
</dbReference>
<evidence type="ECO:0000313" key="3">
    <source>
        <dbReference type="EMBL" id="AKV01083.1"/>
    </source>
</evidence>
<dbReference type="STRING" id="1391654.AKJ09_07746"/>
<organism evidence="3 4">
    <name type="scientific">Labilithrix luteola</name>
    <dbReference type="NCBI Taxonomy" id="1391654"/>
    <lineage>
        <taxon>Bacteria</taxon>
        <taxon>Pseudomonadati</taxon>
        <taxon>Myxococcota</taxon>
        <taxon>Polyangia</taxon>
        <taxon>Polyangiales</taxon>
        <taxon>Labilitrichaceae</taxon>
        <taxon>Labilithrix</taxon>
    </lineage>
</organism>
<sequence>MKRGARLGVLLGILGLSLVACARCSGIGGPPPNVRLSSFDAGAREAPRASEGCGRPRPASATSHDVIEAPEPNGEKRARSYELVVPADYDPRHPYPLVFAFHGSGGDGSGFGVTRSSRPCRTTASSPSTPTRSSGACGETTSLRTGGSRRTCLSSMASWHA</sequence>
<accession>A0A0K1Q5R8</accession>
<feature type="signal peptide" evidence="2">
    <location>
        <begin position="1"/>
        <end position="22"/>
    </location>
</feature>
<evidence type="ECO:0000313" key="4">
    <source>
        <dbReference type="Proteomes" id="UP000064967"/>
    </source>
</evidence>
<name>A0A0K1Q5R8_9BACT</name>
<dbReference type="KEGG" id="llu:AKJ09_07746"/>
<protein>
    <submittedName>
        <fullName evidence="3">Uncharacterized protein</fullName>
    </submittedName>
</protein>
<feature type="region of interest" description="Disordered" evidence="1">
    <location>
        <begin position="41"/>
        <end position="79"/>
    </location>
</feature>
<keyword evidence="4" id="KW-1185">Reference proteome</keyword>
<feature type="region of interest" description="Disordered" evidence="1">
    <location>
        <begin position="114"/>
        <end position="150"/>
    </location>
</feature>
<dbReference type="InterPro" id="IPR029058">
    <property type="entry name" value="AB_hydrolase_fold"/>
</dbReference>
<dbReference type="PROSITE" id="PS51257">
    <property type="entry name" value="PROKAR_LIPOPROTEIN"/>
    <property type="match status" value="1"/>
</dbReference>
<keyword evidence="2" id="KW-0732">Signal</keyword>
<proteinExistence type="predicted"/>
<reference evidence="3 4" key="1">
    <citation type="submission" date="2015-08" db="EMBL/GenBank/DDBJ databases">
        <authorList>
            <person name="Babu N.S."/>
            <person name="Beckwith C.J."/>
            <person name="Beseler K.G."/>
            <person name="Brison A."/>
            <person name="Carone J.V."/>
            <person name="Caskin T.P."/>
            <person name="Diamond M."/>
            <person name="Durham M.E."/>
            <person name="Foxe J.M."/>
            <person name="Go M."/>
            <person name="Henderson B.A."/>
            <person name="Jones I.B."/>
            <person name="McGettigan J.A."/>
            <person name="Micheletti S.J."/>
            <person name="Nasrallah M.E."/>
            <person name="Ortiz D."/>
            <person name="Piller C.R."/>
            <person name="Privatt S.R."/>
            <person name="Schneider S.L."/>
            <person name="Sharp S."/>
            <person name="Smith T.C."/>
            <person name="Stanton J.D."/>
            <person name="Ullery H.E."/>
            <person name="Wilson R.J."/>
            <person name="Serrano M.G."/>
            <person name="Buck G."/>
            <person name="Lee V."/>
            <person name="Wang Y."/>
            <person name="Carvalho R."/>
            <person name="Voegtly L."/>
            <person name="Shi R."/>
            <person name="Duckworth R."/>
            <person name="Johnson A."/>
            <person name="Loviza R."/>
            <person name="Walstead R."/>
            <person name="Shah Z."/>
            <person name="Kiflezghi M."/>
            <person name="Wade K."/>
            <person name="Ball S.L."/>
            <person name="Bradley K.W."/>
            <person name="Asai D.J."/>
            <person name="Bowman C.A."/>
            <person name="Russell D.A."/>
            <person name="Pope W.H."/>
            <person name="Jacobs-Sera D."/>
            <person name="Hendrix R.W."/>
            <person name="Hatfull G.F."/>
        </authorList>
    </citation>
    <scope>NUCLEOTIDE SEQUENCE [LARGE SCALE GENOMIC DNA]</scope>
    <source>
        <strain evidence="3 4">DSM 27648</strain>
    </source>
</reference>
<evidence type="ECO:0000256" key="2">
    <source>
        <dbReference type="SAM" id="SignalP"/>
    </source>
</evidence>
<evidence type="ECO:0000256" key="1">
    <source>
        <dbReference type="SAM" id="MobiDB-lite"/>
    </source>
</evidence>
<dbReference type="Gene3D" id="3.40.50.1820">
    <property type="entry name" value="alpha/beta hydrolase"/>
    <property type="match status" value="1"/>
</dbReference>
<feature type="chain" id="PRO_5005467139" evidence="2">
    <location>
        <begin position="23"/>
        <end position="161"/>
    </location>
</feature>
<dbReference type="AlphaFoldDB" id="A0A0K1Q5R8"/>